<dbReference type="InterPro" id="IPR032710">
    <property type="entry name" value="NTF2-like_dom_sf"/>
</dbReference>
<dbReference type="GeneID" id="37173428"/>
<keyword evidence="2" id="KW-1185">Reference proteome</keyword>
<sequence length="189" mass="20986">MAPATPTSDARKRSLLLQRTHTFLTHLTTQAPLTPTLLSNFSSEIKIHEHGLPALAPFLGRDYVGLDAARRYFEEMGAHLRYEGMRFEEEAEWVVDVARGVVVVRGWARFEARRTGQGWGEGFVYRLRMGGDSCEIEEGDFPEGEGEVKVKEYLVWADTGAAYLALRGELRGEGQGEELGLGQESGLGL</sequence>
<accession>A0A8T8X6L7</accession>
<evidence type="ECO:0008006" key="3">
    <source>
        <dbReference type="Google" id="ProtNLM"/>
    </source>
</evidence>
<name>A0A8T8X6L7_ASPJA</name>
<protein>
    <recommendedName>
        <fullName evidence="3">SnoaL-like domain-containing protein</fullName>
    </recommendedName>
</protein>
<dbReference type="RefSeq" id="XP_025529692.1">
    <property type="nucleotide sequence ID" value="XM_025669736.1"/>
</dbReference>
<dbReference type="Proteomes" id="UP000249497">
    <property type="component" value="Unassembled WGS sequence"/>
</dbReference>
<dbReference type="AlphaFoldDB" id="A0A8T8X6L7"/>
<dbReference type="EMBL" id="KZ824781">
    <property type="protein sequence ID" value="RAH83798.1"/>
    <property type="molecule type" value="Genomic_DNA"/>
</dbReference>
<organism evidence="1 2">
    <name type="scientific">Aspergillus japonicus CBS 114.51</name>
    <dbReference type="NCBI Taxonomy" id="1448312"/>
    <lineage>
        <taxon>Eukaryota</taxon>
        <taxon>Fungi</taxon>
        <taxon>Dikarya</taxon>
        <taxon>Ascomycota</taxon>
        <taxon>Pezizomycotina</taxon>
        <taxon>Eurotiomycetes</taxon>
        <taxon>Eurotiomycetidae</taxon>
        <taxon>Eurotiales</taxon>
        <taxon>Aspergillaceae</taxon>
        <taxon>Aspergillus</taxon>
        <taxon>Aspergillus subgen. Circumdati</taxon>
    </lineage>
</organism>
<dbReference type="OrthoDB" id="3352776at2759"/>
<dbReference type="Gene3D" id="3.10.450.50">
    <property type="match status" value="1"/>
</dbReference>
<evidence type="ECO:0000313" key="1">
    <source>
        <dbReference type="EMBL" id="RAH83798.1"/>
    </source>
</evidence>
<dbReference type="SUPFAM" id="SSF54427">
    <property type="entry name" value="NTF2-like"/>
    <property type="match status" value="1"/>
</dbReference>
<proteinExistence type="predicted"/>
<reference evidence="1 2" key="1">
    <citation type="submission" date="2018-02" db="EMBL/GenBank/DDBJ databases">
        <title>The genomes of Aspergillus section Nigri reveals drivers in fungal speciation.</title>
        <authorList>
            <consortium name="DOE Joint Genome Institute"/>
            <person name="Vesth T.C."/>
            <person name="Nybo J."/>
            <person name="Theobald S."/>
            <person name="Brandl J."/>
            <person name="Frisvad J.C."/>
            <person name="Nielsen K.F."/>
            <person name="Lyhne E.K."/>
            <person name="Kogle M.E."/>
            <person name="Kuo A."/>
            <person name="Riley R."/>
            <person name="Clum A."/>
            <person name="Nolan M."/>
            <person name="Lipzen A."/>
            <person name="Salamov A."/>
            <person name="Henrissat B."/>
            <person name="Wiebenga A."/>
            <person name="De vries R.P."/>
            <person name="Grigoriev I.V."/>
            <person name="Mortensen U.H."/>
            <person name="Andersen M.R."/>
            <person name="Baker S.E."/>
        </authorList>
    </citation>
    <scope>NUCLEOTIDE SEQUENCE [LARGE SCALE GENOMIC DNA]</scope>
    <source>
        <strain evidence="1 2">CBS 114.51</strain>
    </source>
</reference>
<gene>
    <name evidence="1" type="ORF">BO86DRAFT_358318</name>
</gene>
<evidence type="ECO:0000313" key="2">
    <source>
        <dbReference type="Proteomes" id="UP000249497"/>
    </source>
</evidence>